<keyword evidence="3" id="KW-1185">Reference proteome</keyword>
<comment type="caution">
    <text evidence="2">The sequence shown here is derived from an EMBL/GenBank/DDBJ whole genome shotgun (WGS) entry which is preliminary data.</text>
</comment>
<feature type="transmembrane region" description="Helical" evidence="1">
    <location>
        <begin position="67"/>
        <end position="85"/>
    </location>
</feature>
<accession>A0A2G8K8U0</accession>
<dbReference type="OrthoDB" id="205145at2759"/>
<name>A0A2G8K8U0_STIJA</name>
<dbReference type="EMBL" id="MRZV01000780">
    <property type="protein sequence ID" value="PIK44383.1"/>
    <property type="molecule type" value="Genomic_DNA"/>
</dbReference>
<evidence type="ECO:0000313" key="3">
    <source>
        <dbReference type="Proteomes" id="UP000230750"/>
    </source>
</evidence>
<keyword evidence="1" id="KW-0812">Transmembrane</keyword>
<keyword evidence="1" id="KW-1133">Transmembrane helix</keyword>
<dbReference type="AlphaFoldDB" id="A0A2G8K8U0"/>
<dbReference type="Proteomes" id="UP000230750">
    <property type="component" value="Unassembled WGS sequence"/>
</dbReference>
<organism evidence="2 3">
    <name type="scientific">Stichopus japonicus</name>
    <name type="common">Sea cucumber</name>
    <dbReference type="NCBI Taxonomy" id="307972"/>
    <lineage>
        <taxon>Eukaryota</taxon>
        <taxon>Metazoa</taxon>
        <taxon>Echinodermata</taxon>
        <taxon>Eleutherozoa</taxon>
        <taxon>Echinozoa</taxon>
        <taxon>Holothuroidea</taxon>
        <taxon>Aspidochirotacea</taxon>
        <taxon>Aspidochirotida</taxon>
        <taxon>Stichopodidae</taxon>
        <taxon>Apostichopus</taxon>
    </lineage>
</organism>
<protein>
    <submittedName>
        <fullName evidence="2">Uncharacterized protein</fullName>
    </submittedName>
</protein>
<evidence type="ECO:0000313" key="2">
    <source>
        <dbReference type="EMBL" id="PIK44383.1"/>
    </source>
</evidence>
<proteinExistence type="predicted"/>
<keyword evidence="1" id="KW-0472">Membrane</keyword>
<gene>
    <name evidence="2" type="ORF">BSL78_18777</name>
</gene>
<feature type="transmembrane region" description="Helical" evidence="1">
    <location>
        <begin position="37"/>
        <end position="55"/>
    </location>
</feature>
<evidence type="ECO:0000256" key="1">
    <source>
        <dbReference type="SAM" id="Phobius"/>
    </source>
</evidence>
<reference evidence="2 3" key="1">
    <citation type="journal article" date="2017" name="PLoS Biol.">
        <title>The sea cucumber genome provides insights into morphological evolution and visceral regeneration.</title>
        <authorList>
            <person name="Zhang X."/>
            <person name="Sun L."/>
            <person name="Yuan J."/>
            <person name="Sun Y."/>
            <person name="Gao Y."/>
            <person name="Zhang L."/>
            <person name="Li S."/>
            <person name="Dai H."/>
            <person name="Hamel J.F."/>
            <person name="Liu C."/>
            <person name="Yu Y."/>
            <person name="Liu S."/>
            <person name="Lin W."/>
            <person name="Guo K."/>
            <person name="Jin S."/>
            <person name="Xu P."/>
            <person name="Storey K.B."/>
            <person name="Huan P."/>
            <person name="Zhang T."/>
            <person name="Zhou Y."/>
            <person name="Zhang J."/>
            <person name="Lin C."/>
            <person name="Li X."/>
            <person name="Xing L."/>
            <person name="Huo D."/>
            <person name="Sun M."/>
            <person name="Wang L."/>
            <person name="Mercier A."/>
            <person name="Li F."/>
            <person name="Yang H."/>
            <person name="Xiang J."/>
        </authorList>
    </citation>
    <scope>NUCLEOTIDE SEQUENCE [LARGE SCALE GENOMIC DNA]</scope>
    <source>
        <strain evidence="2">Shaxun</strain>
        <tissue evidence="2">Muscle</tissue>
    </source>
</reference>
<sequence length="146" mass="16904">MGQLSFNLHHDIPRRYLLTLHASFSPMKDKFEQQLQLASLLAIFLNMLMVAVPAYETDSLFVKETMTFILIFLNIGVLGVTFAVTKVTKEKQKTPLSYRHHGVDIIPWNDTMSFVLWEEKGEWPRSCSAASDEIQYRRTIVMHDNL</sequence>